<dbReference type="SUPFAM" id="SSF56112">
    <property type="entry name" value="Protein kinase-like (PK-like)"/>
    <property type="match status" value="1"/>
</dbReference>
<dbReference type="InterPro" id="IPR000719">
    <property type="entry name" value="Prot_kinase_dom"/>
</dbReference>
<dbReference type="InterPro" id="IPR011009">
    <property type="entry name" value="Kinase-like_dom_sf"/>
</dbReference>
<evidence type="ECO:0000313" key="4">
    <source>
        <dbReference type="Proteomes" id="UP000217199"/>
    </source>
</evidence>
<evidence type="ECO:0000259" key="2">
    <source>
        <dbReference type="PROSITE" id="PS50011"/>
    </source>
</evidence>
<protein>
    <submittedName>
        <fullName evidence="3">Tkl tkl-ccin kinase</fullName>
    </submittedName>
</protein>
<feature type="domain" description="Protein kinase" evidence="2">
    <location>
        <begin position="319"/>
        <end position="612"/>
    </location>
</feature>
<organism evidence="3 4">
    <name type="scientific">Pyrrhoderma noxium</name>
    <dbReference type="NCBI Taxonomy" id="2282107"/>
    <lineage>
        <taxon>Eukaryota</taxon>
        <taxon>Fungi</taxon>
        <taxon>Dikarya</taxon>
        <taxon>Basidiomycota</taxon>
        <taxon>Agaricomycotina</taxon>
        <taxon>Agaricomycetes</taxon>
        <taxon>Hymenochaetales</taxon>
        <taxon>Hymenochaetaceae</taxon>
        <taxon>Pyrrhoderma</taxon>
    </lineage>
</organism>
<dbReference type="OrthoDB" id="4062651at2759"/>
<keyword evidence="3" id="KW-0418">Kinase</keyword>
<dbReference type="Proteomes" id="UP000217199">
    <property type="component" value="Unassembled WGS sequence"/>
</dbReference>
<dbReference type="PANTHER" id="PTHR44329:SF214">
    <property type="entry name" value="PROTEIN KINASE DOMAIN-CONTAINING PROTEIN"/>
    <property type="match status" value="1"/>
</dbReference>
<dbReference type="EMBL" id="NBII01000003">
    <property type="protein sequence ID" value="PAV20300.1"/>
    <property type="molecule type" value="Genomic_DNA"/>
</dbReference>
<reference evidence="3 4" key="1">
    <citation type="journal article" date="2017" name="Mol. Ecol.">
        <title>Comparative and population genomic landscape of Phellinus noxius: A hypervariable fungus causing root rot in trees.</title>
        <authorList>
            <person name="Chung C.L."/>
            <person name="Lee T.J."/>
            <person name="Akiba M."/>
            <person name="Lee H.H."/>
            <person name="Kuo T.H."/>
            <person name="Liu D."/>
            <person name="Ke H.M."/>
            <person name="Yokoi T."/>
            <person name="Roa M.B."/>
            <person name="Lu M.J."/>
            <person name="Chang Y.Y."/>
            <person name="Ann P.J."/>
            <person name="Tsai J.N."/>
            <person name="Chen C.Y."/>
            <person name="Tzean S.S."/>
            <person name="Ota Y."/>
            <person name="Hattori T."/>
            <person name="Sahashi N."/>
            <person name="Liou R.F."/>
            <person name="Kikuchi T."/>
            <person name="Tsai I.J."/>
        </authorList>
    </citation>
    <scope>NUCLEOTIDE SEQUENCE [LARGE SCALE GENOMIC DNA]</scope>
    <source>
        <strain evidence="3 4">FFPRI411160</strain>
    </source>
</reference>
<dbReference type="Pfam" id="PF07714">
    <property type="entry name" value="PK_Tyr_Ser-Thr"/>
    <property type="match status" value="1"/>
</dbReference>
<evidence type="ECO:0000313" key="3">
    <source>
        <dbReference type="EMBL" id="PAV20300.1"/>
    </source>
</evidence>
<dbReference type="PROSITE" id="PS50011">
    <property type="entry name" value="PROTEIN_KINASE_DOM"/>
    <property type="match status" value="1"/>
</dbReference>
<dbReference type="InterPro" id="IPR051681">
    <property type="entry name" value="Ser/Thr_Kinases-Pseudokinases"/>
</dbReference>
<dbReference type="AlphaFoldDB" id="A0A286UL40"/>
<accession>A0A286UL40</accession>
<name>A0A286UL40_9AGAM</name>
<dbReference type="Gene3D" id="1.20.930.20">
    <property type="entry name" value="Adaptor protein Cbl, N-terminal domain"/>
    <property type="match status" value="1"/>
</dbReference>
<evidence type="ECO:0000256" key="1">
    <source>
        <dbReference type="SAM" id="MobiDB-lite"/>
    </source>
</evidence>
<dbReference type="InterPro" id="IPR059179">
    <property type="entry name" value="MLKL-like_MCAfunc"/>
</dbReference>
<feature type="compositionally biased region" description="Polar residues" evidence="1">
    <location>
        <begin position="43"/>
        <end position="61"/>
    </location>
</feature>
<sequence>MFRSLLPWSKSKEKGIQNSRSKKAKSEDNKTTPRKTQIDEQQRTTSNSKESGDPNSDSKVGNNIDRDASEVDKYPRPGLQDVPVESITRYAFRGAKVAASLSPIPGLDLALSAVENIVNSCRNVPKNRAAATLLAEHCQKFVIGIKDRLQNEEREHMKEVVVETERLMKEINYRVSEWTTLGFVEAFVMQDRIAGDINNYHDKIEALKEKYKLAVYVEIIDWQQLHNQKCAEDHEELISALASIDTNNEMRHNYQVHRIDEVKREMLKAFSDFTQKILLEVNGRNSSDNQQRSALEAVIKNVYNDYHISPSGIEVTEGLITYESLGRPLSCHGKYDIYRQTCFGKDCQIQIVRRTEFGPKTRQRFDRQIKVWKTILEKSKQGEELYVLPLIYAICRENGPDRMLGFVTEWMENGNALDYVKKYGDGVDRRDLIKKIALGIKTLHTLDPPIAHGFIRSTNILIDYSFNPVLVNFGLSRVVDSEDAIPMTAASVPTNREAFRWLAPEVSGIFPEGSVKPADDRAIALSTKSDIYGFSLTVLELMTEEKPFPEKRVESQVLLHLMLGGKPVKPKGETWEKVKRRGLDDKLWSLLTRCWATNINDRPTIQEVLEEL</sequence>
<dbReference type="InterPro" id="IPR036537">
    <property type="entry name" value="Adaptor_Cbl_N_dom_sf"/>
</dbReference>
<comment type="caution">
    <text evidence="3">The sequence shown here is derived from an EMBL/GenBank/DDBJ whole genome shotgun (WGS) entry which is preliminary data.</text>
</comment>
<dbReference type="GO" id="GO:0004674">
    <property type="term" value="F:protein serine/threonine kinase activity"/>
    <property type="evidence" value="ECO:0007669"/>
    <property type="project" value="TreeGrafter"/>
</dbReference>
<keyword evidence="3" id="KW-0808">Transferase</keyword>
<dbReference type="GO" id="GO:0005524">
    <property type="term" value="F:ATP binding"/>
    <property type="evidence" value="ECO:0007669"/>
    <property type="project" value="InterPro"/>
</dbReference>
<feature type="compositionally biased region" description="Basic and acidic residues" evidence="1">
    <location>
        <begin position="24"/>
        <end position="42"/>
    </location>
</feature>
<dbReference type="InterPro" id="IPR001245">
    <property type="entry name" value="Ser-Thr/Tyr_kinase_cat_dom"/>
</dbReference>
<dbReference type="PANTHER" id="PTHR44329">
    <property type="entry name" value="SERINE/THREONINE-PROTEIN KINASE TNNI3K-RELATED"/>
    <property type="match status" value="1"/>
</dbReference>
<keyword evidence="4" id="KW-1185">Reference proteome</keyword>
<dbReference type="Gene3D" id="1.10.510.10">
    <property type="entry name" value="Transferase(Phosphotransferase) domain 1"/>
    <property type="match status" value="1"/>
</dbReference>
<feature type="compositionally biased region" description="Basic and acidic residues" evidence="1">
    <location>
        <begin position="64"/>
        <end position="75"/>
    </location>
</feature>
<dbReference type="InParanoid" id="A0A286UL40"/>
<gene>
    <name evidence="3" type="ORF">PNOK_0292700</name>
</gene>
<feature type="region of interest" description="Disordered" evidence="1">
    <location>
        <begin position="1"/>
        <end position="80"/>
    </location>
</feature>
<dbReference type="STRING" id="2282107.A0A286UL40"/>
<proteinExistence type="predicted"/>
<dbReference type="CDD" id="cd21037">
    <property type="entry name" value="MLKL_NTD"/>
    <property type="match status" value="1"/>
</dbReference>
<dbReference type="GO" id="GO:0007166">
    <property type="term" value="P:cell surface receptor signaling pathway"/>
    <property type="evidence" value="ECO:0007669"/>
    <property type="project" value="InterPro"/>
</dbReference>